<keyword evidence="1" id="KW-0732">Signal</keyword>
<dbReference type="eggNOG" id="ENOG5032WG6">
    <property type="taxonomic scope" value="Bacteria"/>
</dbReference>
<feature type="chain" id="PRO_5002907106" description="Outer membrane protein beta-barrel domain-containing protein" evidence="1">
    <location>
        <begin position="30"/>
        <end position="275"/>
    </location>
</feature>
<evidence type="ECO:0000313" key="2">
    <source>
        <dbReference type="EMBL" id="ACO33041.1"/>
    </source>
</evidence>
<gene>
    <name evidence="2" type="ordered locus">ACP_2829</name>
</gene>
<evidence type="ECO:0008006" key="4">
    <source>
        <dbReference type="Google" id="ProtNLM"/>
    </source>
</evidence>
<reference evidence="2 3" key="1">
    <citation type="journal article" date="2009" name="Appl. Environ. Microbiol.">
        <title>Three genomes from the phylum Acidobacteria provide insight into the lifestyles of these microorganisms in soils.</title>
        <authorList>
            <person name="Ward N.L."/>
            <person name="Challacombe J.F."/>
            <person name="Janssen P.H."/>
            <person name="Henrissat B."/>
            <person name="Coutinho P.M."/>
            <person name="Wu M."/>
            <person name="Xie G."/>
            <person name="Haft D.H."/>
            <person name="Sait M."/>
            <person name="Badger J."/>
            <person name="Barabote R.D."/>
            <person name="Bradley B."/>
            <person name="Brettin T.S."/>
            <person name="Brinkac L.M."/>
            <person name="Bruce D."/>
            <person name="Creasy T."/>
            <person name="Daugherty S.C."/>
            <person name="Davidsen T.M."/>
            <person name="DeBoy R.T."/>
            <person name="Detter J.C."/>
            <person name="Dodson R.J."/>
            <person name="Durkin A.S."/>
            <person name="Ganapathy A."/>
            <person name="Gwinn-Giglio M."/>
            <person name="Han C.S."/>
            <person name="Khouri H."/>
            <person name="Kiss H."/>
            <person name="Kothari S.P."/>
            <person name="Madupu R."/>
            <person name="Nelson K.E."/>
            <person name="Nelson W.C."/>
            <person name="Paulsen I."/>
            <person name="Penn K."/>
            <person name="Ren Q."/>
            <person name="Rosovitz M.J."/>
            <person name="Selengut J.D."/>
            <person name="Shrivastava S."/>
            <person name="Sullivan S.A."/>
            <person name="Tapia R."/>
            <person name="Thompson L.S."/>
            <person name="Watkins K.L."/>
            <person name="Yang Q."/>
            <person name="Yu C."/>
            <person name="Zafar N."/>
            <person name="Zhou L."/>
            <person name="Kuske C.R."/>
        </authorList>
    </citation>
    <scope>NUCLEOTIDE SEQUENCE [LARGE SCALE GENOMIC DNA]</scope>
    <source>
        <strain evidence="3">ATCC 51196 / DSM 11244 / BCRC 80197 / JCM 7670 / NBRC 15755 / NCIMB 13165 / 161</strain>
    </source>
</reference>
<accession>C1F3P0</accession>
<sequence length="275" mass="29147">MLSSLRRSAVALGVSLLLALSLAAIPAWAQPAAAPWAFRALAAPGTHRYPVAPAAESVRPFSQLAVGVKFSTLGAGVEVATPLSGHFNLRVGGNFFQYTDHLTTNGIHYAAALNFSSAQASIDWFPWGRSFHVSPGALVYSGNRIIANGSVPGGTSFTINGNDYVSDLADPVGGSARIDLAHAAPMLTFGWGNLIPRKPGHFIIPFEMGFAYIGDPKVGLNFGGSVCDAQQLGCRPVQSDPTFQSDVAAEKTKIQNNANYARFYPILSLGFAYRF</sequence>
<keyword evidence="3" id="KW-1185">Reference proteome</keyword>
<dbReference type="HOGENOM" id="CLU_055789_2_1_0"/>
<organism evidence="2 3">
    <name type="scientific">Acidobacterium capsulatum (strain ATCC 51196 / DSM 11244 / BCRC 80197 / JCM 7670 / NBRC 15755 / NCIMB 13165 / 161)</name>
    <dbReference type="NCBI Taxonomy" id="240015"/>
    <lineage>
        <taxon>Bacteria</taxon>
        <taxon>Pseudomonadati</taxon>
        <taxon>Acidobacteriota</taxon>
        <taxon>Terriglobia</taxon>
        <taxon>Terriglobales</taxon>
        <taxon>Acidobacteriaceae</taxon>
        <taxon>Acidobacterium</taxon>
    </lineage>
</organism>
<dbReference type="RefSeq" id="WP_015897886.1">
    <property type="nucleotide sequence ID" value="NC_012483.1"/>
</dbReference>
<dbReference type="InParanoid" id="C1F3P0"/>
<evidence type="ECO:0000313" key="3">
    <source>
        <dbReference type="Proteomes" id="UP000002207"/>
    </source>
</evidence>
<dbReference type="AlphaFoldDB" id="C1F3P0"/>
<dbReference type="Proteomes" id="UP000002207">
    <property type="component" value="Chromosome"/>
</dbReference>
<evidence type="ECO:0000256" key="1">
    <source>
        <dbReference type="SAM" id="SignalP"/>
    </source>
</evidence>
<proteinExistence type="predicted"/>
<dbReference type="KEGG" id="aca:ACP_2829"/>
<name>C1F3P0_ACIC5</name>
<dbReference type="EMBL" id="CP001472">
    <property type="protein sequence ID" value="ACO33041.1"/>
    <property type="molecule type" value="Genomic_DNA"/>
</dbReference>
<feature type="signal peptide" evidence="1">
    <location>
        <begin position="1"/>
        <end position="29"/>
    </location>
</feature>
<dbReference type="TCDB" id="1.B.63.1.3">
    <property type="family name" value="the imipenum resistance-associated porin, caro (caro) family"/>
</dbReference>
<dbReference type="OrthoDB" id="120519at2"/>
<protein>
    <recommendedName>
        <fullName evidence="4">Outer membrane protein beta-barrel domain-containing protein</fullName>
    </recommendedName>
</protein>
<dbReference type="Gene3D" id="2.40.160.170">
    <property type="match status" value="1"/>
</dbReference>
<dbReference type="STRING" id="240015.ACP_2829"/>